<dbReference type="OrthoDB" id="2161881at2759"/>
<gene>
    <name evidence="2" type="ORF">BCR33DRAFT_518331</name>
</gene>
<evidence type="ECO:0000313" key="3">
    <source>
        <dbReference type="Proteomes" id="UP000193642"/>
    </source>
</evidence>
<accession>A0A1Y2BFF4</accession>
<protein>
    <submittedName>
        <fullName evidence="2">Uncharacterized protein</fullName>
    </submittedName>
</protein>
<feature type="region of interest" description="Disordered" evidence="1">
    <location>
        <begin position="257"/>
        <end position="293"/>
    </location>
</feature>
<keyword evidence="3" id="KW-1185">Reference proteome</keyword>
<evidence type="ECO:0000313" key="2">
    <source>
        <dbReference type="EMBL" id="ORY33533.1"/>
    </source>
</evidence>
<dbReference type="EMBL" id="MCGO01000067">
    <property type="protein sequence ID" value="ORY33533.1"/>
    <property type="molecule type" value="Genomic_DNA"/>
</dbReference>
<comment type="caution">
    <text evidence="2">The sequence shown here is derived from an EMBL/GenBank/DDBJ whole genome shotgun (WGS) entry which is preliminary data.</text>
</comment>
<dbReference type="AlphaFoldDB" id="A0A1Y2BFF4"/>
<name>A0A1Y2BFF4_9FUNG</name>
<organism evidence="2 3">
    <name type="scientific">Rhizoclosmatium globosum</name>
    <dbReference type="NCBI Taxonomy" id="329046"/>
    <lineage>
        <taxon>Eukaryota</taxon>
        <taxon>Fungi</taxon>
        <taxon>Fungi incertae sedis</taxon>
        <taxon>Chytridiomycota</taxon>
        <taxon>Chytridiomycota incertae sedis</taxon>
        <taxon>Chytridiomycetes</taxon>
        <taxon>Chytridiales</taxon>
        <taxon>Chytriomycetaceae</taxon>
        <taxon>Rhizoclosmatium</taxon>
    </lineage>
</organism>
<dbReference type="Proteomes" id="UP000193642">
    <property type="component" value="Unassembled WGS sequence"/>
</dbReference>
<sequence length="507" mass="57300">MSSMTTFELGEFPYCVQEPFVHHSTFLREIERSILINIPLGLDCHAIASLDSVSCRTDIIDLIRILRSILPNVETSIIHAPMDTFASKRVSVVLLPMPPLFFVHIPSQVSALRKLCLQIETPALTDIAQASNNLIWNPYPLLSETLKMLREQKENDGNNLMPWEDIGEVCFDGCEMKIAEGLNVCDFDDYMDDVEEMEDLIAPVLYLPYFPSPSPVRNYSYQQNEPDYELTEIACHGIAKFSNDDKEIAFEWQSPELSTAEEHHPEERSASFSASSISEINQGDTSKDSKHDMSPVMVAEPDFSAKRGVDAFMNLRQAQGRQSAFFSKVSQPQPTKELPPVYEKFSSAYSLDNLPQLHSLSKHTYIVGARVIQNPKLLELLEALNIDVIERDYGDTANEVVGLPQDFDFIIDEKTCVIYCSAIFLFQKISRCIDGVFDYGGLYATLLKLSLKFSNIHLIVDLSSQSSNHIVQNLSPQMVQSITEWYLVTQSMLQRVGVDVRILWSQS</sequence>
<feature type="compositionally biased region" description="Basic and acidic residues" evidence="1">
    <location>
        <begin position="260"/>
        <end position="269"/>
    </location>
</feature>
<reference evidence="2 3" key="1">
    <citation type="submission" date="2016-07" db="EMBL/GenBank/DDBJ databases">
        <title>Pervasive Adenine N6-methylation of Active Genes in Fungi.</title>
        <authorList>
            <consortium name="DOE Joint Genome Institute"/>
            <person name="Mondo S.J."/>
            <person name="Dannebaum R.O."/>
            <person name="Kuo R.C."/>
            <person name="Labutti K."/>
            <person name="Haridas S."/>
            <person name="Kuo A."/>
            <person name="Salamov A."/>
            <person name="Ahrendt S.R."/>
            <person name="Lipzen A."/>
            <person name="Sullivan W."/>
            <person name="Andreopoulos W.B."/>
            <person name="Clum A."/>
            <person name="Lindquist E."/>
            <person name="Daum C."/>
            <person name="Ramamoorthy G.K."/>
            <person name="Gryganskyi A."/>
            <person name="Culley D."/>
            <person name="Magnuson J.K."/>
            <person name="James T.Y."/>
            <person name="O'Malley M.A."/>
            <person name="Stajich J.E."/>
            <person name="Spatafora J.W."/>
            <person name="Visel A."/>
            <person name="Grigoriev I.V."/>
        </authorList>
    </citation>
    <scope>NUCLEOTIDE SEQUENCE [LARGE SCALE GENOMIC DNA]</scope>
    <source>
        <strain evidence="2 3">JEL800</strain>
    </source>
</reference>
<evidence type="ECO:0000256" key="1">
    <source>
        <dbReference type="SAM" id="MobiDB-lite"/>
    </source>
</evidence>
<proteinExistence type="predicted"/>